<dbReference type="Proteomes" id="UP000515163">
    <property type="component" value="Unplaced"/>
</dbReference>
<evidence type="ECO:0000313" key="3">
    <source>
        <dbReference type="RefSeq" id="XP_031550213.1"/>
    </source>
</evidence>
<dbReference type="PANTHER" id="PTHR10974:SF39">
    <property type="entry name" value="E2F TRANSCRIPTION FACTOR CC-MB DOMAIN-CONTAINING PROTEIN"/>
    <property type="match status" value="1"/>
</dbReference>
<dbReference type="InterPro" id="IPR004245">
    <property type="entry name" value="DUF229"/>
</dbReference>
<name>A0A6P8H3Q6_ACTTE</name>
<dbReference type="PANTHER" id="PTHR10974">
    <property type="entry name" value="FI08016P-RELATED"/>
    <property type="match status" value="1"/>
</dbReference>
<evidence type="ECO:0000256" key="1">
    <source>
        <dbReference type="SAM" id="Phobius"/>
    </source>
</evidence>
<keyword evidence="1" id="KW-0812">Transmembrane</keyword>
<evidence type="ECO:0000313" key="2">
    <source>
        <dbReference type="Proteomes" id="UP000515163"/>
    </source>
</evidence>
<keyword evidence="1" id="KW-0472">Membrane</keyword>
<keyword evidence="2" id="KW-1185">Reference proteome</keyword>
<protein>
    <submittedName>
        <fullName evidence="3">Uncharacterized protein LOC116287668</fullName>
    </submittedName>
</protein>
<dbReference type="RefSeq" id="XP_031550213.1">
    <property type="nucleotide sequence ID" value="XM_031694353.1"/>
</dbReference>
<proteinExistence type="predicted"/>
<dbReference type="InParanoid" id="A0A6P8H3Q6"/>
<dbReference type="GeneID" id="116287668"/>
<dbReference type="Pfam" id="PF02995">
    <property type="entry name" value="DUF229"/>
    <property type="match status" value="1"/>
</dbReference>
<keyword evidence="1" id="KW-1133">Transmembrane helix</keyword>
<organism evidence="2 3">
    <name type="scientific">Actinia tenebrosa</name>
    <name type="common">Australian red waratah sea anemone</name>
    <dbReference type="NCBI Taxonomy" id="6105"/>
    <lineage>
        <taxon>Eukaryota</taxon>
        <taxon>Metazoa</taxon>
        <taxon>Cnidaria</taxon>
        <taxon>Anthozoa</taxon>
        <taxon>Hexacorallia</taxon>
        <taxon>Actiniaria</taxon>
        <taxon>Actiniidae</taxon>
        <taxon>Actinia</taxon>
    </lineage>
</organism>
<dbReference type="OrthoDB" id="413313at2759"/>
<sequence>MFQLTRLKRFFLVCNAFVFAIAFLYSVSHTLKFNYSGFSDMYPCHYSKLTPPENGTNELPSACKPYTPDKSACETINKHFRSPRDPIETQTCPTKQYQDICWFKNDTKLECSSKVCGGETVSLGRRDLKEGHITTWNPITPFNTDKVWSFVQATLKEGDTFCFMKCGSILQVLVFPPQLFLKKKDTKDKRKININVVVLDSVSRAHFYRMMNKSINAFKDLVYSEDIPATALDFEFFQSVGTNTFENIRTFFSGFFVGKDADGKKQVEQPNVGMDVMYGHFQKQGYQTIFQDDLCWYDSWGTLLNDIKISGTSSPTAERWAQYKEKAGKNNIDHFGNTYFSCQVLQQYGKTNPFGDPEKVCLNGRFYGSYFLRYVERFASGVRTTDNAAPFVSYLHINTGHSETSKRISNIDGELADFIYKMARDPLTWTIFFGDHGHRRTAFALSTTSGIYERYHPLSFMIVPNRVAEILGKNIMDALTINQNRLVTVLDFHRAIMSINDQNRRNSKNPDESGVFAEISPSRTCSDVPLMPLVKCQCIESEQKYDDNSPKIQWIAEFALGKLNNDIQNQYSEGAEGKKVNGYGNCRRYIGTSFRNIIHTKSGALTRFNLHVKANGLEQEEVFEVEVATEERRAVLKSFERISTYNIFEDCVDKSVNIKLCACDRNKTKNGYTNPTHVLTIQEMKSLAKTAMFGREPQIKTLHGDCLFQITRNYNDAVTIVVEVANACKKKTFKVEVTGDIHNIFLSRSLPMSNVVPPNTYTFIYVSTKQSVTHFKLEISISASIV</sequence>
<dbReference type="GO" id="GO:0005615">
    <property type="term" value="C:extracellular space"/>
    <property type="evidence" value="ECO:0007669"/>
    <property type="project" value="TreeGrafter"/>
</dbReference>
<dbReference type="KEGG" id="aten:116287668"/>
<reference evidence="3" key="1">
    <citation type="submission" date="2025-08" db="UniProtKB">
        <authorList>
            <consortium name="RefSeq"/>
        </authorList>
    </citation>
    <scope>IDENTIFICATION</scope>
    <source>
        <tissue evidence="3">Tentacle</tissue>
    </source>
</reference>
<accession>A0A6P8H3Q6</accession>
<gene>
    <name evidence="3" type="primary">LOC116287668</name>
</gene>
<dbReference type="AlphaFoldDB" id="A0A6P8H3Q6"/>
<feature type="transmembrane region" description="Helical" evidence="1">
    <location>
        <begin position="12"/>
        <end position="31"/>
    </location>
</feature>